<keyword evidence="1" id="KW-0732">Signal</keyword>
<evidence type="ECO:0000256" key="1">
    <source>
        <dbReference type="SAM" id="SignalP"/>
    </source>
</evidence>
<proteinExistence type="predicted"/>
<organism evidence="2 3">
    <name type="scientific">Heterodera schachtii</name>
    <name type="common">Sugarbeet cyst nematode worm</name>
    <name type="synonym">Tylenchus schachtii</name>
    <dbReference type="NCBI Taxonomy" id="97005"/>
    <lineage>
        <taxon>Eukaryota</taxon>
        <taxon>Metazoa</taxon>
        <taxon>Ecdysozoa</taxon>
        <taxon>Nematoda</taxon>
        <taxon>Chromadorea</taxon>
        <taxon>Rhabditida</taxon>
        <taxon>Tylenchina</taxon>
        <taxon>Tylenchomorpha</taxon>
        <taxon>Tylenchoidea</taxon>
        <taxon>Heteroderidae</taxon>
        <taxon>Heteroderinae</taxon>
        <taxon>Heterodera</taxon>
    </lineage>
</organism>
<feature type="chain" id="PRO_5044855838" evidence="1">
    <location>
        <begin position="45"/>
        <end position="131"/>
    </location>
</feature>
<sequence>MSSASSARFVPSLLFAPRHALRHRCALLVAALLLLFGLVTVCAGAPTDGQRWSNGVGLWGKRSDDLTNLALFSGLVDDARSMRKRPEHGWHKLNALWGKRSANSNWQTANGLWGKRSVVPPLQQMGEEDGE</sequence>
<reference evidence="2 3" key="1">
    <citation type="submission" date="2024-10" db="EMBL/GenBank/DDBJ databases">
        <authorList>
            <person name="Kim D."/>
        </authorList>
    </citation>
    <scope>NUCLEOTIDE SEQUENCE [LARGE SCALE GENOMIC DNA]</scope>
    <source>
        <strain evidence="2">Taebaek</strain>
    </source>
</reference>
<protein>
    <submittedName>
        <fullName evidence="2">Uncharacterized protein</fullName>
    </submittedName>
</protein>
<accession>A0ABD2JUH4</accession>
<evidence type="ECO:0000313" key="3">
    <source>
        <dbReference type="Proteomes" id="UP001620645"/>
    </source>
</evidence>
<gene>
    <name evidence="2" type="ORF">niasHS_004042</name>
</gene>
<keyword evidence="3" id="KW-1185">Reference proteome</keyword>
<feature type="signal peptide" evidence="1">
    <location>
        <begin position="1"/>
        <end position="44"/>
    </location>
</feature>
<evidence type="ECO:0000313" key="2">
    <source>
        <dbReference type="EMBL" id="KAL3094286.1"/>
    </source>
</evidence>
<name>A0ABD2JUH4_HETSC</name>
<dbReference type="AlphaFoldDB" id="A0ABD2JUH4"/>
<dbReference type="EMBL" id="JBICCN010000095">
    <property type="protein sequence ID" value="KAL3094286.1"/>
    <property type="molecule type" value="Genomic_DNA"/>
</dbReference>
<dbReference type="Proteomes" id="UP001620645">
    <property type="component" value="Unassembled WGS sequence"/>
</dbReference>
<comment type="caution">
    <text evidence="2">The sequence shown here is derived from an EMBL/GenBank/DDBJ whole genome shotgun (WGS) entry which is preliminary data.</text>
</comment>